<evidence type="ECO:0000259" key="11">
    <source>
        <dbReference type="PROSITE" id="PS50071"/>
    </source>
</evidence>
<dbReference type="InterPro" id="IPR009057">
    <property type="entry name" value="Homeodomain-like_sf"/>
</dbReference>
<evidence type="ECO:0000256" key="4">
    <source>
        <dbReference type="ARBA" id="ARBA00023015"/>
    </source>
</evidence>
<evidence type="ECO:0000256" key="7">
    <source>
        <dbReference type="ARBA" id="ARBA00023163"/>
    </source>
</evidence>
<keyword evidence="6 9" id="KW-0371">Homeobox</keyword>
<dbReference type="CDD" id="cd00086">
    <property type="entry name" value="homeodomain"/>
    <property type="match status" value="2"/>
</dbReference>
<proteinExistence type="predicted"/>
<dbReference type="Pfam" id="PF00046">
    <property type="entry name" value="Homeodomain"/>
    <property type="match status" value="1"/>
</dbReference>
<keyword evidence="2" id="KW-0597">Phosphoprotein</keyword>
<comment type="subcellular location">
    <subcellularLocation>
        <location evidence="1 9 10">Nucleus</location>
    </subcellularLocation>
</comment>
<keyword evidence="5 9" id="KW-0238">DNA-binding</keyword>
<dbReference type="EMBL" id="JAACNH010000001">
    <property type="protein sequence ID" value="KAG8455410.1"/>
    <property type="molecule type" value="Genomic_DNA"/>
</dbReference>
<dbReference type="OrthoDB" id="6159439at2759"/>
<keyword evidence="8 9" id="KW-0539">Nucleus</keyword>
<protein>
    <recommendedName>
        <fullName evidence="11">Homeobox domain-containing protein</fullName>
    </recommendedName>
</protein>
<dbReference type="Gene3D" id="1.10.10.60">
    <property type="entry name" value="Homeodomain-like"/>
    <property type="match status" value="2"/>
</dbReference>
<dbReference type="FunFam" id="1.10.10.60:FF:000172">
    <property type="entry name" value="Homeobox and leucine zipper protein Homez"/>
    <property type="match status" value="1"/>
</dbReference>
<dbReference type="SMART" id="SM00389">
    <property type="entry name" value="HOX"/>
    <property type="match status" value="2"/>
</dbReference>
<dbReference type="GO" id="GO:0000981">
    <property type="term" value="F:DNA-binding transcription factor activity, RNA polymerase II-specific"/>
    <property type="evidence" value="ECO:0007669"/>
    <property type="project" value="TreeGrafter"/>
</dbReference>
<evidence type="ECO:0000313" key="13">
    <source>
        <dbReference type="Proteomes" id="UP000812440"/>
    </source>
</evidence>
<keyword evidence="4" id="KW-0805">Transcription regulation</keyword>
<keyword evidence="3" id="KW-0677">Repeat</keyword>
<evidence type="ECO:0000313" key="12">
    <source>
        <dbReference type="EMBL" id="KAG8455410.1"/>
    </source>
</evidence>
<dbReference type="GO" id="GO:0005634">
    <property type="term" value="C:nucleus"/>
    <property type="evidence" value="ECO:0007669"/>
    <property type="project" value="UniProtKB-SubCell"/>
</dbReference>
<evidence type="ECO:0000256" key="2">
    <source>
        <dbReference type="ARBA" id="ARBA00022553"/>
    </source>
</evidence>
<evidence type="ECO:0000256" key="5">
    <source>
        <dbReference type="ARBA" id="ARBA00023125"/>
    </source>
</evidence>
<dbReference type="Pfam" id="PF11569">
    <property type="entry name" value="Homez"/>
    <property type="match status" value="1"/>
</dbReference>
<dbReference type="GO" id="GO:0003677">
    <property type="term" value="F:DNA binding"/>
    <property type="evidence" value="ECO:0007669"/>
    <property type="project" value="UniProtKB-UniRule"/>
</dbReference>
<evidence type="ECO:0000256" key="8">
    <source>
        <dbReference type="ARBA" id="ARBA00023242"/>
    </source>
</evidence>
<gene>
    <name evidence="12" type="ORF">GDO86_001555</name>
</gene>
<accession>A0A8T2KIT4</accession>
<evidence type="ECO:0000256" key="3">
    <source>
        <dbReference type="ARBA" id="ARBA00022737"/>
    </source>
</evidence>
<dbReference type="PROSITE" id="PS50071">
    <property type="entry name" value="HOMEOBOX_2"/>
    <property type="match status" value="2"/>
</dbReference>
<name>A0A8T2KIT4_9PIPI</name>
<dbReference type="Proteomes" id="UP000812440">
    <property type="component" value="Chromosome 1"/>
</dbReference>
<dbReference type="PANTHER" id="PTHR15467:SF7">
    <property type="entry name" value="HOMEOBOX AND LEUCINE ZIPPER PROTEIN HOMEZ"/>
    <property type="match status" value="1"/>
</dbReference>
<comment type="caution">
    <text evidence="12">The sequence shown here is derived from an EMBL/GenBank/DDBJ whole genome shotgun (WGS) entry which is preliminary data.</text>
</comment>
<evidence type="ECO:0000256" key="6">
    <source>
        <dbReference type="ARBA" id="ARBA00023155"/>
    </source>
</evidence>
<evidence type="ECO:0000256" key="9">
    <source>
        <dbReference type="PROSITE-ProRule" id="PRU00108"/>
    </source>
</evidence>
<feature type="DNA-binding region" description="Homeobox" evidence="9">
    <location>
        <begin position="284"/>
        <end position="343"/>
    </location>
</feature>
<dbReference type="SUPFAM" id="SSF46689">
    <property type="entry name" value="Homeodomain-like"/>
    <property type="match status" value="2"/>
</dbReference>
<dbReference type="PANTHER" id="PTHR15467">
    <property type="entry name" value="ZINC-FINGERS AND HOMEOBOXES RELATED"/>
    <property type="match status" value="1"/>
</dbReference>
<dbReference type="InterPro" id="IPR001356">
    <property type="entry name" value="HD"/>
</dbReference>
<evidence type="ECO:0000256" key="1">
    <source>
        <dbReference type="ARBA" id="ARBA00004123"/>
    </source>
</evidence>
<feature type="domain" description="Homeobox" evidence="11">
    <location>
        <begin position="47"/>
        <end position="86"/>
    </location>
</feature>
<feature type="domain" description="Homeobox" evidence="11">
    <location>
        <begin position="282"/>
        <end position="342"/>
    </location>
</feature>
<sequence length="543" mass="60720">MSPTTTKDPLMCSDSSTGLVCLPPISDDLELIWTEAELTELDDHPQLVHTFSYFPYPSMPEIALLCLRYGLQMEKVKIWFMAQRIRCGISWSSEEIEETRSRLLYNQDQLHFKPLVAFAKKSSKFQSTEKCKVSTPNFEASREITTPPLCSSLDNEGPEAKRIKTDFLTPDTETGLVADFIPDNGKQSPNKSCDSFYSFGKQSPDTGCIRETQQELRHSTKVPGQMFSVDGTNVSSAVPCLPSEEELCRTWGTPSQNAEILLKFQDHSFQESGEGVLREDSYTPVMRRQRKSKEQLAILKSFFLKCQWASREDYQKLEEITGLPRADIIQWFGDTRYALKHGQLKWFRENAPGRPAWLDEPQHLVSQNGKIGESKVGGSPSVTPVLGMPGADIKSIIPPVRNSGTLDMTTPATFVVQRSVVKDAPKSNQSSLMEKDTIHSLGDSTGTVVQTIKKHSSALPTVSQSGHTVNYNVLEGYWSTHHNIQEADLQSLVRDSGLGQKEVLDWFCKKSNEPAGVVICLDEDDGDIEVIEAEEEDDVVIQD</sequence>
<evidence type="ECO:0000256" key="10">
    <source>
        <dbReference type="RuleBase" id="RU000682"/>
    </source>
</evidence>
<reference evidence="12" key="1">
    <citation type="thesis" date="2020" institute="ProQuest LLC" country="789 East Eisenhower Parkway, Ann Arbor, MI, USA">
        <title>Comparative Genomics and Chromosome Evolution.</title>
        <authorList>
            <person name="Mudd A.B."/>
        </authorList>
    </citation>
    <scope>NUCLEOTIDE SEQUENCE</scope>
    <source>
        <strain evidence="12">Female2</strain>
        <tissue evidence="12">Blood</tissue>
    </source>
</reference>
<feature type="DNA-binding region" description="Homeobox" evidence="9">
    <location>
        <begin position="49"/>
        <end position="87"/>
    </location>
</feature>
<keyword evidence="13" id="KW-1185">Reference proteome</keyword>
<organism evidence="12 13">
    <name type="scientific">Hymenochirus boettgeri</name>
    <name type="common">Congo dwarf clawed frog</name>
    <dbReference type="NCBI Taxonomy" id="247094"/>
    <lineage>
        <taxon>Eukaryota</taxon>
        <taxon>Metazoa</taxon>
        <taxon>Chordata</taxon>
        <taxon>Craniata</taxon>
        <taxon>Vertebrata</taxon>
        <taxon>Euteleostomi</taxon>
        <taxon>Amphibia</taxon>
        <taxon>Batrachia</taxon>
        <taxon>Anura</taxon>
        <taxon>Pipoidea</taxon>
        <taxon>Pipidae</taxon>
        <taxon>Pipinae</taxon>
        <taxon>Hymenochirus</taxon>
    </lineage>
</organism>
<keyword evidence="7" id="KW-0804">Transcription</keyword>
<dbReference type="InterPro" id="IPR024578">
    <property type="entry name" value="Homez_homeobox_dom"/>
</dbReference>
<dbReference type="AlphaFoldDB" id="A0A8T2KIT4"/>